<name>A0AB39Y809_9ACTN</name>
<evidence type="ECO:0000313" key="3">
    <source>
        <dbReference type="EMBL" id="XDV66229.1"/>
    </source>
</evidence>
<gene>
    <name evidence="3" type="ORF">AB5J51_26535</name>
</gene>
<dbReference type="EMBL" id="CP165727">
    <property type="protein sequence ID" value="XDV66229.1"/>
    <property type="molecule type" value="Genomic_DNA"/>
</dbReference>
<sequence length="236" mass="24888">MKRPTRQLTAVLLSACTCALAAGGCAAPGGLGAGEPAPPVSAQPQPESLWPLWTDHTTPAAPGKPVGTREPPPQPLENAPEVGPGGLPSVDVKDVVRADKQMKPFAAKGWIDAPGKVGIRPPLYRDLTGDGKPELIVAADAQTGRTALTVYTAEGTRIVPVLFTVGRRPAAEAIGGDLLLRTAADDGSEQAVRYHWDGERMRVVSDERRYSKSPADCDSGQGPRPKRTDRFGEVCE</sequence>
<dbReference type="AlphaFoldDB" id="A0AB39Y809"/>
<feature type="region of interest" description="Disordered" evidence="1">
    <location>
        <begin position="33"/>
        <end position="87"/>
    </location>
</feature>
<keyword evidence="2" id="KW-0732">Signal</keyword>
<proteinExistence type="predicted"/>
<evidence type="ECO:0000256" key="1">
    <source>
        <dbReference type="SAM" id="MobiDB-lite"/>
    </source>
</evidence>
<evidence type="ECO:0008006" key="4">
    <source>
        <dbReference type="Google" id="ProtNLM"/>
    </source>
</evidence>
<organism evidence="3">
    <name type="scientific">Streptomyces sp. R33</name>
    <dbReference type="NCBI Taxonomy" id="3238629"/>
    <lineage>
        <taxon>Bacteria</taxon>
        <taxon>Bacillati</taxon>
        <taxon>Actinomycetota</taxon>
        <taxon>Actinomycetes</taxon>
        <taxon>Kitasatosporales</taxon>
        <taxon>Streptomycetaceae</taxon>
        <taxon>Streptomyces</taxon>
    </lineage>
</organism>
<accession>A0AB39Y809</accession>
<dbReference type="RefSeq" id="WP_369778794.1">
    <property type="nucleotide sequence ID" value="NZ_CP165727.1"/>
</dbReference>
<evidence type="ECO:0000256" key="2">
    <source>
        <dbReference type="SAM" id="SignalP"/>
    </source>
</evidence>
<dbReference type="PROSITE" id="PS51257">
    <property type="entry name" value="PROKAR_LIPOPROTEIN"/>
    <property type="match status" value="1"/>
</dbReference>
<reference evidence="3" key="1">
    <citation type="submission" date="2024-08" db="EMBL/GenBank/DDBJ databases">
        <authorList>
            <person name="Yu S.T."/>
        </authorList>
    </citation>
    <scope>NUCLEOTIDE SEQUENCE</scope>
    <source>
        <strain evidence="3">R33</strain>
    </source>
</reference>
<protein>
    <recommendedName>
        <fullName evidence="4">Lipoprotein</fullName>
    </recommendedName>
</protein>
<feature type="compositionally biased region" description="Basic and acidic residues" evidence="1">
    <location>
        <begin position="226"/>
        <end position="236"/>
    </location>
</feature>
<feature type="region of interest" description="Disordered" evidence="1">
    <location>
        <begin position="205"/>
        <end position="236"/>
    </location>
</feature>
<feature type="signal peptide" evidence="2">
    <location>
        <begin position="1"/>
        <end position="21"/>
    </location>
</feature>
<feature type="chain" id="PRO_5044262226" description="Lipoprotein" evidence="2">
    <location>
        <begin position="22"/>
        <end position="236"/>
    </location>
</feature>